<dbReference type="AlphaFoldDB" id="A0A1G2PM28"/>
<gene>
    <name evidence="1" type="ORF">A2682_02710</name>
</gene>
<evidence type="ECO:0000313" key="2">
    <source>
        <dbReference type="Proteomes" id="UP000178690"/>
    </source>
</evidence>
<dbReference type="InterPro" id="IPR036890">
    <property type="entry name" value="HATPase_C_sf"/>
</dbReference>
<accession>A0A1G2PM28</accession>
<organism evidence="1 2">
    <name type="scientific">Terrybacteria sp. (strain RIFCSPHIGHO2_01_FULL_58_15)</name>
    <dbReference type="NCBI Taxonomy" id="1802363"/>
    <lineage>
        <taxon>Bacteria</taxon>
        <taxon>Candidatus Terryibacteriota</taxon>
    </lineage>
</organism>
<proteinExistence type="predicted"/>
<comment type="caution">
    <text evidence="1">The sequence shown here is derived from an EMBL/GenBank/DDBJ whole genome shotgun (WGS) entry which is preliminary data.</text>
</comment>
<reference evidence="1 2" key="1">
    <citation type="journal article" date="2016" name="Nat. Commun.">
        <title>Thousands of microbial genomes shed light on interconnected biogeochemical processes in an aquifer system.</title>
        <authorList>
            <person name="Anantharaman K."/>
            <person name="Brown C.T."/>
            <person name="Hug L.A."/>
            <person name="Sharon I."/>
            <person name="Castelle C.J."/>
            <person name="Probst A.J."/>
            <person name="Thomas B.C."/>
            <person name="Singh A."/>
            <person name="Wilkins M.J."/>
            <person name="Karaoz U."/>
            <person name="Brodie E.L."/>
            <person name="Williams K.H."/>
            <person name="Hubbard S.S."/>
            <person name="Banfield J.F."/>
        </authorList>
    </citation>
    <scope>NUCLEOTIDE SEQUENCE [LARGE SCALE GENOMIC DNA]</scope>
    <source>
        <strain evidence="2">RIFCSPHIGHO2_01_FULL_58_15</strain>
    </source>
</reference>
<name>A0A1G2PM28_TERXR</name>
<evidence type="ECO:0000313" key="1">
    <source>
        <dbReference type="EMBL" id="OHA48672.1"/>
    </source>
</evidence>
<evidence type="ECO:0008006" key="3">
    <source>
        <dbReference type="Google" id="ProtNLM"/>
    </source>
</evidence>
<protein>
    <recommendedName>
        <fullName evidence="3">STAS domain-containing protein</fullName>
    </recommendedName>
</protein>
<dbReference type="Proteomes" id="UP000178690">
    <property type="component" value="Unassembled WGS sequence"/>
</dbReference>
<dbReference type="SUPFAM" id="SSF55874">
    <property type="entry name" value="ATPase domain of HSP90 chaperone/DNA topoisomerase II/histidine kinase"/>
    <property type="match status" value="1"/>
</dbReference>
<sequence length="308" mass="34702">MWRFKKGVTLQQAILFVSDNARIITVTASPFMQERNDTFATILSRTLRDGVIDLRAETFLTPRDIAAIILKCRELQRAGTGRLILPSADSTRSYLRRMHLHEIFREIGFASAAQELDKYAGPELNNPRVHEIVRCSVSDEFRGRQPRLLRMLEAFGLERDVARAAGQLLIELGNNCFDHNYWRWPDPRLPGCFILGQAYPSMNRINLVVADTGVGFMESIRPAKPDVMSQIDAVTLGLSGITGRVREKRGKGLLFVQKHLPTFEGRLRIQSYDGLVVVGGPARQSFLVSSVLGTIAELELFYKGEVVW</sequence>
<dbReference type="EMBL" id="MHST01000018">
    <property type="protein sequence ID" value="OHA48672.1"/>
    <property type="molecule type" value="Genomic_DNA"/>
</dbReference>